<evidence type="ECO:0000313" key="2">
    <source>
        <dbReference type="EMBL" id="GAA3502024.1"/>
    </source>
</evidence>
<dbReference type="EMBL" id="BAAAXF010000062">
    <property type="protein sequence ID" value="GAA3502024.1"/>
    <property type="molecule type" value="Genomic_DNA"/>
</dbReference>
<keyword evidence="3" id="KW-1185">Reference proteome</keyword>
<proteinExistence type="predicted"/>
<feature type="region of interest" description="Disordered" evidence="1">
    <location>
        <begin position="79"/>
        <end position="99"/>
    </location>
</feature>
<protein>
    <submittedName>
        <fullName evidence="2">Uncharacterized protein</fullName>
    </submittedName>
</protein>
<dbReference type="Proteomes" id="UP001501455">
    <property type="component" value="Unassembled WGS sequence"/>
</dbReference>
<accession>A0ABP6U5U7</accession>
<evidence type="ECO:0000256" key="1">
    <source>
        <dbReference type="SAM" id="MobiDB-lite"/>
    </source>
</evidence>
<name>A0ABP6U5U7_9ACTN</name>
<reference evidence="3" key="1">
    <citation type="journal article" date="2019" name="Int. J. Syst. Evol. Microbiol.">
        <title>The Global Catalogue of Microorganisms (GCM) 10K type strain sequencing project: providing services to taxonomists for standard genome sequencing and annotation.</title>
        <authorList>
            <consortium name="The Broad Institute Genomics Platform"/>
            <consortium name="The Broad Institute Genome Sequencing Center for Infectious Disease"/>
            <person name="Wu L."/>
            <person name="Ma J."/>
        </authorList>
    </citation>
    <scope>NUCLEOTIDE SEQUENCE [LARGE SCALE GENOMIC DNA]</scope>
    <source>
        <strain evidence="3">JCM 4816</strain>
    </source>
</reference>
<sequence>MVPVRRPETRKFHIIQPVEVYQKKRSSGPRSQCRPSCLRCSTRMPPCDWTMALGSPVVPEEYSTHSGWSKGTCSKSGSVSAAVRADHSRAPSGGVGAEQRDVHDGAQGGQFAAEFGDDLAAVVFLAAVAVAVDGEQDDRFDLLEAVEDAAGAEVGGAGGPHAADGRGGEEGDDGLGDVGQVAADPVAGAYAEGAQFGGKGADLAAQVGPGDGAGVVGLVDVEQGRLVRAGAGGAQGVLGVVEGRSGEPLGAGHGAVAEDALVRRGEADVEPLGDRFPEGLQLLDGPPVERRVAALGRGRRGVRRPRPGTG</sequence>
<feature type="region of interest" description="Disordered" evidence="1">
    <location>
        <begin position="151"/>
        <end position="174"/>
    </location>
</feature>
<evidence type="ECO:0000313" key="3">
    <source>
        <dbReference type="Proteomes" id="UP001501455"/>
    </source>
</evidence>
<gene>
    <name evidence="2" type="ORF">GCM10019016_091320</name>
</gene>
<organism evidence="2 3">
    <name type="scientific">Streptomyces prasinosporus</name>
    <dbReference type="NCBI Taxonomy" id="68256"/>
    <lineage>
        <taxon>Bacteria</taxon>
        <taxon>Bacillati</taxon>
        <taxon>Actinomycetota</taxon>
        <taxon>Actinomycetes</taxon>
        <taxon>Kitasatosporales</taxon>
        <taxon>Streptomycetaceae</taxon>
        <taxon>Streptomyces</taxon>
        <taxon>Streptomyces albogriseolus group</taxon>
    </lineage>
</organism>
<comment type="caution">
    <text evidence="2">The sequence shown here is derived from an EMBL/GenBank/DDBJ whole genome shotgun (WGS) entry which is preliminary data.</text>
</comment>